<evidence type="ECO:0000256" key="1">
    <source>
        <dbReference type="ARBA" id="ARBA00008007"/>
    </source>
</evidence>
<dbReference type="InterPro" id="IPR000836">
    <property type="entry name" value="PRTase_dom"/>
</dbReference>
<evidence type="ECO:0000313" key="3">
    <source>
        <dbReference type="EMBL" id="MBK0422406.1"/>
    </source>
</evidence>
<dbReference type="Gene3D" id="3.40.50.2020">
    <property type="match status" value="1"/>
</dbReference>
<dbReference type="InterPro" id="IPR051910">
    <property type="entry name" value="ComF/GntX_DNA_util-trans"/>
</dbReference>
<dbReference type="AlphaFoldDB" id="A0A934UY55"/>
<gene>
    <name evidence="3" type="ORF">JD292_10010</name>
</gene>
<dbReference type="EMBL" id="JAEHOI010000009">
    <property type="protein sequence ID" value="MBK0422406.1"/>
    <property type="molecule type" value="Genomic_DNA"/>
</dbReference>
<dbReference type="InterPro" id="IPR029057">
    <property type="entry name" value="PRTase-like"/>
</dbReference>
<dbReference type="PANTHER" id="PTHR47505">
    <property type="entry name" value="DNA UTILIZATION PROTEIN YHGH"/>
    <property type="match status" value="1"/>
</dbReference>
<feature type="domain" description="Phosphoribosyltransferase" evidence="2">
    <location>
        <begin position="203"/>
        <end position="250"/>
    </location>
</feature>
<evidence type="ECO:0000259" key="2">
    <source>
        <dbReference type="Pfam" id="PF00156"/>
    </source>
</evidence>
<sequence>MSRGSPHPRRSDAAIRQRARPRSAAARALREVGADLAAILWPGACVGCGFPDRELCVSCRAELRLAGERPLALPGAEPPCYAAGSYSGALRGALLALKYGGRTRLAGELGASLGPSLLAAAQHCRGPHAPVIVTVPSRAAHARQRGCHPVRLLLRSALRAVRLPALRVDALRVTRGRVPQRGLSRAEREKNAALIAVRHGRGGVLRGRSVIIVDDVRTTGATSNAAARAVEAAGAHVAAIAVLCAVPEQRPR</sequence>
<name>A0A934UY55_9MICO</name>
<keyword evidence="4" id="KW-1185">Reference proteome</keyword>
<comment type="similarity">
    <text evidence="1">Belongs to the ComF/GntX family.</text>
</comment>
<reference evidence="3" key="1">
    <citation type="submission" date="2020-12" db="EMBL/GenBank/DDBJ databases">
        <title>Leucobacter sp. CAS2, isolated from Chromium sludge.</title>
        <authorList>
            <person name="Xu Z."/>
        </authorList>
    </citation>
    <scope>NUCLEOTIDE SEQUENCE</scope>
    <source>
        <strain evidence="3">CSA2</strain>
    </source>
</reference>
<dbReference type="SUPFAM" id="SSF53271">
    <property type="entry name" value="PRTase-like"/>
    <property type="match status" value="1"/>
</dbReference>
<comment type="caution">
    <text evidence="3">The sequence shown here is derived from an EMBL/GenBank/DDBJ whole genome shotgun (WGS) entry which is preliminary data.</text>
</comment>
<dbReference type="PANTHER" id="PTHR47505:SF1">
    <property type="entry name" value="DNA UTILIZATION PROTEIN YHGH"/>
    <property type="match status" value="1"/>
</dbReference>
<dbReference type="RefSeq" id="WP_200132598.1">
    <property type="nucleotide sequence ID" value="NZ_JAEHOI010000009.1"/>
</dbReference>
<dbReference type="Pfam" id="PF00156">
    <property type="entry name" value="Pribosyltran"/>
    <property type="match status" value="1"/>
</dbReference>
<proteinExistence type="inferred from homology"/>
<dbReference type="Proteomes" id="UP000618733">
    <property type="component" value="Unassembled WGS sequence"/>
</dbReference>
<organism evidence="3 4">
    <name type="scientific">Leucobacter edaphi</name>
    <dbReference type="NCBI Taxonomy" id="2796472"/>
    <lineage>
        <taxon>Bacteria</taxon>
        <taxon>Bacillati</taxon>
        <taxon>Actinomycetota</taxon>
        <taxon>Actinomycetes</taxon>
        <taxon>Micrococcales</taxon>
        <taxon>Microbacteriaceae</taxon>
        <taxon>Leucobacter</taxon>
    </lineage>
</organism>
<protein>
    <submittedName>
        <fullName evidence="3">ComF family protein</fullName>
    </submittedName>
</protein>
<accession>A0A934UY55</accession>
<evidence type="ECO:0000313" key="4">
    <source>
        <dbReference type="Proteomes" id="UP000618733"/>
    </source>
</evidence>